<comment type="caution">
    <text evidence="1">The sequence shown here is derived from an EMBL/GenBank/DDBJ whole genome shotgun (WGS) entry which is preliminary data.</text>
</comment>
<dbReference type="GO" id="GO:0008418">
    <property type="term" value="F:protein-N-terminal asparagine amidohydrolase activity"/>
    <property type="evidence" value="ECO:0007669"/>
    <property type="project" value="InterPro"/>
</dbReference>
<accession>A0A9Q0GFQ3</accession>
<proteinExistence type="predicted"/>
<sequence>MIFVDGHQLSSTDPQKQRQGISDALEALMEHPALLSSAEALKGKQEMKFSSLQTHSNHCHDRLVYVFQREFATVDPSLADLVGTDEATTCLGLIIRNRRTGMTSVAHLDSPKIVDIGISQMLSLVVDRNCEADLDVHVLGGFDDISDKVWLKNPYFVVDIPENHQRAHTEVDIFTFVCSKLMPPLGLKGALNWMAILCLCFETSTGTLVPACFDDSTRCPDEIVRRIRVVASNEDSTWDGKLLGTYDTRTDCFVVAPCSWTLWQVHVALTLRHRSNEEILLECSTSPSAEAPDFVDNLRRYT</sequence>
<dbReference type="GO" id="GO:0006511">
    <property type="term" value="P:ubiquitin-dependent protein catabolic process"/>
    <property type="evidence" value="ECO:0007669"/>
    <property type="project" value="TreeGrafter"/>
</dbReference>
<evidence type="ECO:0008006" key="3">
    <source>
        <dbReference type="Google" id="ProtNLM"/>
    </source>
</evidence>
<dbReference type="Pfam" id="PF14736">
    <property type="entry name" value="N_Asn_amidohyd"/>
    <property type="match status" value="1"/>
</dbReference>
<gene>
    <name evidence="1" type="ORF">Tsubulata_037235</name>
</gene>
<dbReference type="OrthoDB" id="539995at2759"/>
<dbReference type="EMBL" id="JAKUCV010000797">
    <property type="protein sequence ID" value="KAJ4848798.1"/>
    <property type="molecule type" value="Genomic_DNA"/>
</dbReference>
<name>A0A9Q0GFQ3_9ROSI</name>
<dbReference type="PANTHER" id="PTHR12498:SF0">
    <property type="entry name" value="PROTEIN N-TERMINAL ASPARAGINE AMIDOHYDROLASE"/>
    <property type="match status" value="1"/>
</dbReference>
<dbReference type="GO" id="GO:0005634">
    <property type="term" value="C:nucleus"/>
    <property type="evidence" value="ECO:0007669"/>
    <property type="project" value="TreeGrafter"/>
</dbReference>
<protein>
    <recommendedName>
        <fullName evidence="3">Protein N-terminal asparagine amidohydrolase</fullName>
    </recommendedName>
</protein>
<dbReference type="AlphaFoldDB" id="A0A9Q0GFQ3"/>
<organism evidence="1 2">
    <name type="scientific">Turnera subulata</name>
    <dbReference type="NCBI Taxonomy" id="218843"/>
    <lineage>
        <taxon>Eukaryota</taxon>
        <taxon>Viridiplantae</taxon>
        <taxon>Streptophyta</taxon>
        <taxon>Embryophyta</taxon>
        <taxon>Tracheophyta</taxon>
        <taxon>Spermatophyta</taxon>
        <taxon>Magnoliopsida</taxon>
        <taxon>eudicotyledons</taxon>
        <taxon>Gunneridae</taxon>
        <taxon>Pentapetalae</taxon>
        <taxon>rosids</taxon>
        <taxon>fabids</taxon>
        <taxon>Malpighiales</taxon>
        <taxon>Passifloraceae</taxon>
        <taxon>Turnera</taxon>
    </lineage>
</organism>
<keyword evidence="2" id="KW-1185">Reference proteome</keyword>
<reference evidence="1" key="2">
    <citation type="journal article" date="2023" name="Plants (Basel)">
        <title>Annotation of the Turnera subulata (Passifloraceae) Draft Genome Reveals the S-Locus Evolved after the Divergence of Turneroideae from Passifloroideae in a Stepwise Manner.</title>
        <authorList>
            <person name="Henning P.M."/>
            <person name="Roalson E.H."/>
            <person name="Mir W."/>
            <person name="McCubbin A.G."/>
            <person name="Shore J.S."/>
        </authorList>
    </citation>
    <scope>NUCLEOTIDE SEQUENCE</scope>
    <source>
        <strain evidence="1">F60SS</strain>
    </source>
</reference>
<dbReference type="Proteomes" id="UP001141552">
    <property type="component" value="Unassembled WGS sequence"/>
</dbReference>
<reference evidence="1" key="1">
    <citation type="submission" date="2022-02" db="EMBL/GenBank/DDBJ databases">
        <authorList>
            <person name="Henning P.M."/>
            <person name="McCubbin A.G."/>
            <person name="Shore J.S."/>
        </authorList>
    </citation>
    <scope>NUCLEOTIDE SEQUENCE</scope>
    <source>
        <strain evidence="1">F60SS</strain>
        <tissue evidence="1">Leaves</tissue>
    </source>
</reference>
<evidence type="ECO:0000313" key="2">
    <source>
        <dbReference type="Proteomes" id="UP001141552"/>
    </source>
</evidence>
<dbReference type="InterPro" id="IPR026750">
    <property type="entry name" value="NTAN1"/>
</dbReference>
<dbReference type="PANTHER" id="PTHR12498">
    <property type="entry name" value="N-TERMINAL ASPARAGINE AMIDOHYDROLASE"/>
    <property type="match status" value="1"/>
</dbReference>
<evidence type="ECO:0000313" key="1">
    <source>
        <dbReference type="EMBL" id="KAJ4848798.1"/>
    </source>
</evidence>